<evidence type="ECO:0000256" key="10">
    <source>
        <dbReference type="SAM" id="MobiDB-lite"/>
    </source>
</evidence>
<dbReference type="AlphaFoldDB" id="A0A5A7MT62"/>
<accession>A0A5A7MT62</accession>
<keyword evidence="4" id="KW-1003">Cell membrane</keyword>
<dbReference type="EMBL" id="BKCL01000005">
    <property type="protein sequence ID" value="GEQ98188.1"/>
    <property type="molecule type" value="Genomic_DNA"/>
</dbReference>
<organism evidence="13 14">
    <name type="scientific">Iodidimonas gelatinilytica</name>
    <dbReference type="NCBI Taxonomy" id="1236966"/>
    <lineage>
        <taxon>Bacteria</taxon>
        <taxon>Pseudomonadati</taxon>
        <taxon>Pseudomonadota</taxon>
        <taxon>Alphaproteobacteria</taxon>
        <taxon>Iodidimonadales</taxon>
        <taxon>Iodidimonadaceae</taxon>
        <taxon>Iodidimonas</taxon>
    </lineage>
</organism>
<evidence type="ECO:0000256" key="1">
    <source>
        <dbReference type="ARBA" id="ARBA00004117"/>
    </source>
</evidence>
<feature type="compositionally biased region" description="Basic and acidic residues" evidence="10">
    <location>
        <begin position="286"/>
        <end position="299"/>
    </location>
</feature>
<evidence type="ECO:0000256" key="5">
    <source>
        <dbReference type="ARBA" id="ARBA00022692"/>
    </source>
</evidence>
<gene>
    <name evidence="13" type="ORF">JCM17844_18250</name>
</gene>
<reference evidence="13 14" key="1">
    <citation type="submission" date="2019-09" db="EMBL/GenBank/DDBJ databases">
        <title>NBRP : Genome information of microbial organism related human and environment.</title>
        <authorList>
            <person name="Hattori M."/>
            <person name="Oshima K."/>
            <person name="Inaba H."/>
            <person name="Suda W."/>
            <person name="Sakamoto M."/>
            <person name="Iino T."/>
            <person name="Kitahara M."/>
            <person name="Oshida Y."/>
            <person name="Iida T."/>
            <person name="Kudo T."/>
            <person name="Itoh T."/>
            <person name="Ohkuma M."/>
        </authorList>
    </citation>
    <scope>NUCLEOTIDE SEQUENCE [LARGE SCALE GENOMIC DNA]</scope>
    <source>
        <strain evidence="13 14">Hi-2</strain>
    </source>
</reference>
<evidence type="ECO:0000256" key="6">
    <source>
        <dbReference type="ARBA" id="ARBA00022989"/>
    </source>
</evidence>
<keyword evidence="13" id="KW-0969">Cilium</keyword>
<evidence type="ECO:0000256" key="8">
    <source>
        <dbReference type="ARBA" id="ARBA00023143"/>
    </source>
</evidence>
<comment type="similarity">
    <text evidence="3 9">Belongs to the FliF family.</text>
</comment>
<sequence length="569" mass="61545">MPVNRLIQLLASFGATRLIGMGAVGAALIGFFLFISLRLSEPEMTLLFSNLDMAESGQIVEQLKAQNIPYRVADSGRTILAPADQVNELRVSLAGQGLGGDIMGYEIFDRSDGLGTTSFVQNINLVRAIEGELSRTIREIRSVDSARVHIVMPERALFSRETREPTASIVLRTRNTLGQNQVAAVQSLVAAAVPGLSPSNISIVDQNGTLLARSGEGMAMPGMASSLDDKRRRMEEQLRTRVESLLEETVGVGRVRTQVAVELELSSETTNEESYDPDSQVARSTRTIEESNLDQDRDPANVSVGNNLPDAGDADNAEATSLNRSDKVDETVNFEISRTVRTRVKESGDIKRLTVAVVVDGTYAENDDGTRVYQERSAAQIEQLATLVRSAIGYDANRGDVVEVVNLPFVQEEVQGTDAAEPFSLLGLDKDDLYNLLEMLLLGIVSLLVLLLVVRPLVNRLIQAIPDASTANQAQLEGAQAHMALAGPQGYQITPELENAAAQGDPQAIEQLNLARSQGALPPPASTKIDVAGVDNRLKDSSIKKVGEIVRSHPEEAAAIIRSWLYAKQ</sequence>
<feature type="transmembrane region" description="Helical" evidence="11">
    <location>
        <begin position="6"/>
        <end position="35"/>
    </location>
</feature>
<keyword evidence="7 11" id="KW-0472">Membrane</keyword>
<dbReference type="InterPro" id="IPR013556">
    <property type="entry name" value="Flag_M-ring_C"/>
</dbReference>
<evidence type="ECO:0000256" key="7">
    <source>
        <dbReference type="ARBA" id="ARBA00023136"/>
    </source>
</evidence>
<evidence type="ECO:0000313" key="14">
    <source>
        <dbReference type="Proteomes" id="UP000322084"/>
    </source>
</evidence>
<keyword evidence="8 9" id="KW-0975">Bacterial flagellum</keyword>
<proteinExistence type="inferred from homology"/>
<protein>
    <recommendedName>
        <fullName evidence="9">Flagellar M-ring protein</fullName>
    </recommendedName>
</protein>
<dbReference type="InterPro" id="IPR000067">
    <property type="entry name" value="FlgMring_FliF"/>
</dbReference>
<dbReference type="Pfam" id="PF08345">
    <property type="entry name" value="YscJ_FliF_C"/>
    <property type="match status" value="1"/>
</dbReference>
<dbReference type="GO" id="GO:0071973">
    <property type="term" value="P:bacterial-type flagellum-dependent cell motility"/>
    <property type="evidence" value="ECO:0007669"/>
    <property type="project" value="InterPro"/>
</dbReference>
<evidence type="ECO:0000256" key="2">
    <source>
        <dbReference type="ARBA" id="ARBA00004651"/>
    </source>
</evidence>
<keyword evidence="6 11" id="KW-1133">Transmembrane helix</keyword>
<dbReference type="InterPro" id="IPR043427">
    <property type="entry name" value="YscJ/FliF"/>
</dbReference>
<dbReference type="InterPro" id="IPR006182">
    <property type="entry name" value="FliF_N_dom"/>
</dbReference>
<evidence type="ECO:0000256" key="3">
    <source>
        <dbReference type="ARBA" id="ARBA00007971"/>
    </source>
</evidence>
<dbReference type="GO" id="GO:0005886">
    <property type="term" value="C:plasma membrane"/>
    <property type="evidence" value="ECO:0007669"/>
    <property type="project" value="UniProtKB-SubCell"/>
</dbReference>
<dbReference type="NCBIfam" id="TIGR00206">
    <property type="entry name" value="fliF"/>
    <property type="match status" value="1"/>
</dbReference>
<dbReference type="Gene3D" id="3.30.300.30">
    <property type="match status" value="1"/>
</dbReference>
<dbReference type="GO" id="GO:0009431">
    <property type="term" value="C:bacterial-type flagellum basal body, MS ring"/>
    <property type="evidence" value="ECO:0007669"/>
    <property type="project" value="InterPro"/>
</dbReference>
<evidence type="ECO:0000313" key="13">
    <source>
        <dbReference type="EMBL" id="GEQ98188.1"/>
    </source>
</evidence>
<comment type="subcellular location">
    <subcellularLocation>
        <location evidence="1 9">Bacterial flagellum basal body</location>
    </subcellularLocation>
    <subcellularLocation>
        <location evidence="2">Cell membrane</location>
        <topology evidence="2">Multi-pass membrane protein</topology>
    </subcellularLocation>
</comment>
<keyword evidence="5 11" id="KW-0812">Transmembrane</keyword>
<evidence type="ECO:0000256" key="11">
    <source>
        <dbReference type="SAM" id="Phobius"/>
    </source>
</evidence>
<evidence type="ECO:0000256" key="4">
    <source>
        <dbReference type="ARBA" id="ARBA00022475"/>
    </source>
</evidence>
<dbReference type="InterPro" id="IPR045851">
    <property type="entry name" value="AMP-bd_C_sf"/>
</dbReference>
<evidence type="ECO:0000259" key="12">
    <source>
        <dbReference type="PROSITE" id="PS50042"/>
    </source>
</evidence>
<feature type="region of interest" description="Disordered" evidence="10">
    <location>
        <begin position="265"/>
        <end position="324"/>
    </location>
</feature>
<dbReference type="Proteomes" id="UP000322084">
    <property type="component" value="Unassembled WGS sequence"/>
</dbReference>
<dbReference type="PRINTS" id="PR01009">
    <property type="entry name" value="FLGMRINGFLIF"/>
</dbReference>
<dbReference type="GO" id="GO:0003774">
    <property type="term" value="F:cytoskeletal motor activity"/>
    <property type="evidence" value="ECO:0007669"/>
    <property type="project" value="InterPro"/>
</dbReference>
<keyword evidence="13" id="KW-0966">Cell projection</keyword>
<name>A0A5A7MT62_9PROT</name>
<dbReference type="InterPro" id="IPR000595">
    <property type="entry name" value="cNMP-bd_dom"/>
</dbReference>
<dbReference type="PROSITE" id="PS50042">
    <property type="entry name" value="CNMP_BINDING_3"/>
    <property type="match status" value="1"/>
</dbReference>
<dbReference type="Pfam" id="PF01514">
    <property type="entry name" value="YscJ_FliF"/>
    <property type="match status" value="1"/>
</dbReference>
<feature type="domain" description="Cyclic nucleotide-binding" evidence="12">
    <location>
        <begin position="47"/>
        <end position="96"/>
    </location>
</feature>
<keyword evidence="13" id="KW-0282">Flagellum</keyword>
<comment type="function">
    <text evidence="9">The M ring may be actively involved in energy transduction.</text>
</comment>
<dbReference type="PIRSF" id="PIRSF004862">
    <property type="entry name" value="FliF"/>
    <property type="match status" value="1"/>
</dbReference>
<dbReference type="PANTHER" id="PTHR30046">
    <property type="entry name" value="FLAGELLAR M-RING PROTEIN"/>
    <property type="match status" value="1"/>
</dbReference>
<dbReference type="PANTHER" id="PTHR30046:SF0">
    <property type="entry name" value="FLAGELLAR M-RING PROTEIN"/>
    <property type="match status" value="1"/>
</dbReference>
<evidence type="ECO:0000256" key="9">
    <source>
        <dbReference type="PIRNR" id="PIRNR004862"/>
    </source>
</evidence>
<feature type="transmembrane region" description="Helical" evidence="11">
    <location>
        <begin position="433"/>
        <end position="454"/>
    </location>
</feature>
<comment type="caution">
    <text evidence="13">The sequence shown here is derived from an EMBL/GenBank/DDBJ whole genome shotgun (WGS) entry which is preliminary data.</text>
</comment>